<evidence type="ECO:0000313" key="2">
    <source>
        <dbReference type="Proteomes" id="UP000444960"/>
    </source>
</evidence>
<evidence type="ECO:0000313" key="1">
    <source>
        <dbReference type="EMBL" id="GEE01488.1"/>
    </source>
</evidence>
<dbReference type="Proteomes" id="UP000444960">
    <property type="component" value="Unassembled WGS sequence"/>
</dbReference>
<dbReference type="OrthoDB" id="9812120at2"/>
<dbReference type="AlphaFoldDB" id="A0A7I9V7X6"/>
<proteinExistence type="predicted"/>
<dbReference type="EMBL" id="BJOV01000003">
    <property type="protein sequence ID" value="GEE01488.1"/>
    <property type="molecule type" value="Genomic_DNA"/>
</dbReference>
<dbReference type="RefSeq" id="WP_161895273.1">
    <property type="nucleotide sequence ID" value="NZ_BJOV01000003.1"/>
</dbReference>
<name>A0A7I9V7X6_9ACTN</name>
<protein>
    <recommendedName>
        <fullName evidence="3">Lipoprotein</fullName>
    </recommendedName>
</protein>
<sequence>MAPRRGSTRTRPLLAGGVLVAVAVLTASSAIVVPAQPSDAAASELPSLTVVENNRAAPASVQAARSMFRSSPSAVVVSSAASEDDLEHGIAVAERNRIPVFHIVDDTYTFPVGFALGALDVSSVIGIGADQPDFRLPVTTSETTRPGVPSELAQGRPLVLVADSGDVGAANAEAAGATGVRVPVGDPRSSGAAVAALKADPDRPIVTVGDFGAEKTVADRIAQARTVPELPGGGQIVFPGRRMVALYGSPGGPDLGPLGAQDIPASIRRVKRVARPYGRLVDVPVVPTFEIIVTVASSDPGYRGKYTNIIDPSAIRPWVDAARDAGVYVTLDLQPGRMDFLTQAKMYRDLLLEPHVGLALDPEWRLKPRQVHLTQIGSVDPDEVNRTADWLADLVRTEHLPQKVFVLHQFDADMLGDRSRLDTSHPELATVIHADGHGTASVKRATWQRIITGLPPNVWLGWKNFYKEDRPMFSPLATFDVEPQPMFVSYQ</sequence>
<organism evidence="1 2">
    <name type="scientific">Gordonia spumicola</name>
    <dbReference type="NCBI Taxonomy" id="589161"/>
    <lineage>
        <taxon>Bacteria</taxon>
        <taxon>Bacillati</taxon>
        <taxon>Actinomycetota</taxon>
        <taxon>Actinomycetes</taxon>
        <taxon>Mycobacteriales</taxon>
        <taxon>Gordoniaceae</taxon>
        <taxon>Gordonia</taxon>
    </lineage>
</organism>
<reference evidence="2" key="1">
    <citation type="submission" date="2019-06" db="EMBL/GenBank/DDBJ databases">
        <title>Gordonia isolated from sludge of a wastewater treatment plant.</title>
        <authorList>
            <person name="Tamura T."/>
            <person name="Aoyama K."/>
            <person name="Kang Y."/>
            <person name="Saito S."/>
            <person name="Akiyama N."/>
            <person name="Yazawa K."/>
            <person name="Gonoi T."/>
            <person name="Mikami Y."/>
        </authorList>
    </citation>
    <scope>NUCLEOTIDE SEQUENCE [LARGE SCALE GENOMIC DNA]</scope>
    <source>
        <strain evidence="2">NBRC 107696</strain>
    </source>
</reference>
<comment type="caution">
    <text evidence="1">The sequence shown here is derived from an EMBL/GenBank/DDBJ whole genome shotgun (WGS) entry which is preliminary data.</text>
</comment>
<evidence type="ECO:0008006" key="3">
    <source>
        <dbReference type="Google" id="ProtNLM"/>
    </source>
</evidence>
<keyword evidence="2" id="KW-1185">Reference proteome</keyword>
<gene>
    <name evidence="1" type="ORF">nbrc107696_19340</name>
</gene>
<accession>A0A7I9V7X6</accession>